<evidence type="ECO:0000313" key="2">
    <source>
        <dbReference type="Proteomes" id="UP000044938"/>
    </source>
</evidence>
<organism evidence="1 2">
    <name type="scientific">Mycobacterium tuberculosis</name>
    <dbReference type="NCBI Taxonomy" id="1773"/>
    <lineage>
        <taxon>Bacteria</taxon>
        <taxon>Bacillati</taxon>
        <taxon>Actinomycetota</taxon>
        <taxon>Actinomycetes</taxon>
        <taxon>Mycobacteriales</taxon>
        <taxon>Mycobacteriaceae</taxon>
        <taxon>Mycobacterium</taxon>
        <taxon>Mycobacterium tuberculosis complex</taxon>
    </lineage>
</organism>
<gene>
    <name evidence="1" type="ORF">ERS007720_00882</name>
</gene>
<dbReference type="AlphaFoldDB" id="A0A655IDC8"/>
<dbReference type="Proteomes" id="UP000044938">
    <property type="component" value="Unassembled WGS sequence"/>
</dbReference>
<reference evidence="1 2" key="1">
    <citation type="submission" date="2015-03" db="EMBL/GenBank/DDBJ databases">
        <authorList>
            <consortium name="Pathogen Informatics"/>
        </authorList>
    </citation>
    <scope>NUCLEOTIDE SEQUENCE [LARGE SCALE GENOMIC DNA]</scope>
    <source>
        <strain evidence="1 2">M09401471</strain>
    </source>
</reference>
<accession>A0A655IDC8</accession>
<sequence length="42" mass="4539">MVADPLATGGRRATDPGSVFEPSPLCIERGLIIEILAFRRGR</sequence>
<protein>
    <submittedName>
        <fullName evidence="1">Uncharacterized protein</fullName>
    </submittedName>
</protein>
<dbReference type="EMBL" id="CSAJ01000074">
    <property type="protein sequence ID" value="COV76688.1"/>
    <property type="molecule type" value="Genomic_DNA"/>
</dbReference>
<proteinExistence type="predicted"/>
<name>A0A655IDC8_MYCTX</name>
<evidence type="ECO:0000313" key="1">
    <source>
        <dbReference type="EMBL" id="COV76688.1"/>
    </source>
</evidence>